<dbReference type="Gene3D" id="2.60.120.620">
    <property type="entry name" value="q2cbj1_9rhob like domain"/>
    <property type="match status" value="1"/>
</dbReference>
<dbReference type="InterPro" id="IPR005123">
    <property type="entry name" value="Oxoglu/Fe-dep_dioxygenase_dom"/>
</dbReference>
<evidence type="ECO:0000256" key="8">
    <source>
        <dbReference type="ARBA" id="ARBA00022896"/>
    </source>
</evidence>
<dbReference type="Gene3D" id="6.10.140.1460">
    <property type="match status" value="1"/>
</dbReference>
<dbReference type="GO" id="GO:0005788">
    <property type="term" value="C:endoplasmic reticulum lumen"/>
    <property type="evidence" value="ECO:0007669"/>
    <property type="project" value="UniProtKB-SubCell"/>
</dbReference>
<evidence type="ECO:0000256" key="11">
    <source>
        <dbReference type="ARBA" id="ARBA00023004"/>
    </source>
</evidence>
<dbReference type="PANTHER" id="PTHR10869:SF244">
    <property type="entry name" value="PROLYL 4-HYDROXYLASE SUBUNIT ALPHA-2"/>
    <property type="match status" value="1"/>
</dbReference>
<evidence type="ECO:0000313" key="14">
    <source>
        <dbReference type="EMBL" id="VVC31297.1"/>
    </source>
</evidence>
<proteinExistence type="inferred from homology"/>
<dbReference type="PROSITE" id="PS51471">
    <property type="entry name" value="FE2OG_OXY"/>
    <property type="match status" value="1"/>
</dbReference>
<keyword evidence="6" id="KW-0479">Metal-binding</keyword>
<evidence type="ECO:0000256" key="3">
    <source>
        <dbReference type="ARBA" id="ARBA00004319"/>
    </source>
</evidence>
<evidence type="ECO:0000313" key="15">
    <source>
        <dbReference type="Proteomes" id="UP000325440"/>
    </source>
</evidence>
<evidence type="ECO:0000256" key="6">
    <source>
        <dbReference type="ARBA" id="ARBA00022723"/>
    </source>
</evidence>
<evidence type="ECO:0000256" key="10">
    <source>
        <dbReference type="ARBA" id="ARBA00023002"/>
    </source>
</evidence>
<dbReference type="InterPro" id="IPR044862">
    <property type="entry name" value="Pro_4_hyd_alph_FE2OG_OXY"/>
</dbReference>
<keyword evidence="11" id="KW-0408">Iron</keyword>
<dbReference type="InterPro" id="IPR006620">
    <property type="entry name" value="Pro_4_hyd_alph"/>
</dbReference>
<organism evidence="14 15">
    <name type="scientific">Cinara cedri</name>
    <dbReference type="NCBI Taxonomy" id="506608"/>
    <lineage>
        <taxon>Eukaryota</taxon>
        <taxon>Metazoa</taxon>
        <taxon>Ecdysozoa</taxon>
        <taxon>Arthropoda</taxon>
        <taxon>Hexapoda</taxon>
        <taxon>Insecta</taxon>
        <taxon>Pterygota</taxon>
        <taxon>Neoptera</taxon>
        <taxon>Paraneoptera</taxon>
        <taxon>Hemiptera</taxon>
        <taxon>Sternorrhyncha</taxon>
        <taxon>Aphidomorpha</taxon>
        <taxon>Aphidoidea</taxon>
        <taxon>Aphididae</taxon>
        <taxon>Lachninae</taxon>
        <taxon>Cinara</taxon>
    </lineage>
</organism>
<feature type="domain" description="Fe2OG dioxygenase" evidence="13">
    <location>
        <begin position="420"/>
        <end position="525"/>
    </location>
</feature>
<comment type="subcellular location">
    <subcellularLocation>
        <location evidence="3">Endoplasmic reticulum lumen</location>
    </subcellularLocation>
</comment>
<dbReference type="EC" id="1.14.11.2" evidence="5"/>
<keyword evidence="7" id="KW-0256">Endoplasmic reticulum</keyword>
<name>A0A5E4MGF4_9HEMI</name>
<reference evidence="14 15" key="1">
    <citation type="submission" date="2019-08" db="EMBL/GenBank/DDBJ databases">
        <authorList>
            <person name="Alioto T."/>
            <person name="Alioto T."/>
            <person name="Gomez Garrido J."/>
        </authorList>
    </citation>
    <scope>NUCLEOTIDE SEQUENCE [LARGE SCALE GENOMIC DNA]</scope>
</reference>
<dbReference type="InterPro" id="IPR011990">
    <property type="entry name" value="TPR-like_helical_dom_sf"/>
</dbReference>
<dbReference type="GO" id="GO:0005506">
    <property type="term" value="F:iron ion binding"/>
    <property type="evidence" value="ECO:0007669"/>
    <property type="project" value="InterPro"/>
</dbReference>
<keyword evidence="8" id="KW-0847">Vitamin C</keyword>
<dbReference type="EMBL" id="CABPRJ010000949">
    <property type="protein sequence ID" value="VVC31297.1"/>
    <property type="molecule type" value="Genomic_DNA"/>
</dbReference>
<keyword evidence="10" id="KW-0560">Oxidoreductase</keyword>
<evidence type="ECO:0000256" key="12">
    <source>
        <dbReference type="ARBA" id="ARBA00023180"/>
    </source>
</evidence>
<dbReference type="GO" id="GO:0004656">
    <property type="term" value="F:procollagen-proline 4-dioxygenase activity"/>
    <property type="evidence" value="ECO:0007669"/>
    <property type="project" value="UniProtKB-EC"/>
</dbReference>
<gene>
    <name evidence="14" type="ORF">CINCED_3A015630</name>
</gene>
<evidence type="ECO:0000256" key="4">
    <source>
        <dbReference type="ARBA" id="ARBA00006511"/>
    </source>
</evidence>
<evidence type="ECO:0000256" key="7">
    <source>
        <dbReference type="ARBA" id="ARBA00022824"/>
    </source>
</evidence>
<evidence type="ECO:0000256" key="1">
    <source>
        <dbReference type="ARBA" id="ARBA00001961"/>
    </source>
</evidence>
<dbReference type="SMART" id="SM00702">
    <property type="entry name" value="P4Hc"/>
    <property type="match status" value="1"/>
</dbReference>
<dbReference type="InterPro" id="IPR045054">
    <property type="entry name" value="P4HA-like"/>
</dbReference>
<accession>A0A5E4MGF4</accession>
<dbReference type="Pfam" id="PF08336">
    <property type="entry name" value="P4Ha_N"/>
    <property type="match status" value="1"/>
</dbReference>
<keyword evidence="12" id="KW-0325">Glycoprotein</keyword>
<comment type="function">
    <text evidence="2">Catalyzes the post-translational formation of 4-hydroxyproline in -Xaa-Pro-Gly- sequences in collagens and other proteins.</text>
</comment>
<comment type="similarity">
    <text evidence="4">Belongs to the P4HA family.</text>
</comment>
<evidence type="ECO:0000256" key="2">
    <source>
        <dbReference type="ARBA" id="ARBA00002035"/>
    </source>
</evidence>
<dbReference type="InterPro" id="IPR013547">
    <property type="entry name" value="P4H_N"/>
</dbReference>
<evidence type="ECO:0000256" key="9">
    <source>
        <dbReference type="ARBA" id="ARBA00022964"/>
    </source>
</evidence>
<dbReference type="GO" id="GO:0031418">
    <property type="term" value="F:L-ascorbic acid binding"/>
    <property type="evidence" value="ECO:0007669"/>
    <property type="project" value="UniProtKB-KW"/>
</dbReference>
<comment type="cofactor">
    <cofactor evidence="1">
        <name>L-ascorbate</name>
        <dbReference type="ChEBI" id="CHEBI:38290"/>
    </cofactor>
</comment>
<dbReference type="Pfam" id="PF13640">
    <property type="entry name" value="2OG-FeII_Oxy_3"/>
    <property type="match status" value="1"/>
</dbReference>
<dbReference type="PANTHER" id="PTHR10869">
    <property type="entry name" value="PROLYL 4-HYDROXYLASE ALPHA SUBUNIT"/>
    <property type="match status" value="1"/>
</dbReference>
<dbReference type="OrthoDB" id="420380at2759"/>
<keyword evidence="15" id="KW-1185">Reference proteome</keyword>
<dbReference type="Proteomes" id="UP000325440">
    <property type="component" value="Unassembled WGS sequence"/>
</dbReference>
<evidence type="ECO:0000256" key="5">
    <source>
        <dbReference type="ARBA" id="ARBA00012269"/>
    </source>
</evidence>
<dbReference type="Gene3D" id="1.25.40.10">
    <property type="entry name" value="Tetratricopeptide repeat domain"/>
    <property type="match status" value="1"/>
</dbReference>
<sequence>MFNAVYINVYITEIIMMLRYLTFLLSLLLYFVEGERYWHTSQFSLTKLYDFQKEHFNSFNGYLEMETRRLEELKKHLGSMYEWHDRKINWFNYLHNHLNGFQLMKRTWHKLQKIEDLMDNEQSIKALEKVDKNNGTITDNYINLVYQGIRRVQKFYAIPASDMAAGRRDDQIIGDPMNSCECYVISNNCYERYDYYGSMDWAVQTHDKWTIDGRPKCVNIKKLHHQMIISSMHTGFNLTTVINSSELYNSETDATKFIQNAFLMNNEMQVFNKSKCNTTFDIFNSYNILEFKDHEDKHKYLCRVGYQHQTRILTNDSKCRYQTNNVSYRILMPFKEEDINSNPSIKMYHDVIYDDEIEKIKIIARQNFQDGTVVSLGKGTSLETIRSGQVSWIYKYMEKEQNLDSLDVRIQSFTGRYTESAESYQVVNYGLGGHYIPHHDPLPNRTYSRTYGQRIATVLFYLTDVENGGFTTFPTLDIICPPEKGAALVFYSLNLTDGSLLYDSLHGSCSILKGNKFIFTRWLREEGQHLTYKWKDRNTFAY</sequence>
<keyword evidence="9 14" id="KW-0223">Dioxygenase</keyword>
<evidence type="ECO:0000259" key="13">
    <source>
        <dbReference type="PROSITE" id="PS51471"/>
    </source>
</evidence>
<dbReference type="AlphaFoldDB" id="A0A5E4MGF4"/>
<protein>
    <recommendedName>
        <fullName evidence="5">procollagen-proline 4-dioxygenase</fullName>
        <ecNumber evidence="5">1.14.11.2</ecNumber>
    </recommendedName>
</protein>